<dbReference type="GO" id="GO:0016301">
    <property type="term" value="F:kinase activity"/>
    <property type="evidence" value="ECO:0007669"/>
    <property type="project" value="UniProtKB-KW"/>
</dbReference>
<evidence type="ECO:0000313" key="5">
    <source>
        <dbReference type="EMBL" id="QDC44220.1"/>
    </source>
</evidence>
<keyword evidence="2" id="KW-0418">Kinase</keyword>
<dbReference type="RefSeq" id="WP_140003552.1">
    <property type="nucleotide sequence ID" value="NZ_CP040946.1"/>
</dbReference>
<dbReference type="AlphaFoldDB" id="A0A5B8CSV2"/>
<evidence type="ECO:0000259" key="4">
    <source>
        <dbReference type="Pfam" id="PF08544"/>
    </source>
</evidence>
<protein>
    <submittedName>
        <fullName evidence="5">Uncharacterized protein</fullName>
    </submittedName>
</protein>
<feature type="domain" description="GHMP kinase N-terminal" evidence="3">
    <location>
        <begin position="68"/>
        <end position="142"/>
    </location>
</feature>
<organism evidence="5 6">
    <name type="scientific">Methylophilus medardicus</name>
    <dbReference type="NCBI Taxonomy" id="2588534"/>
    <lineage>
        <taxon>Bacteria</taxon>
        <taxon>Pseudomonadati</taxon>
        <taxon>Pseudomonadota</taxon>
        <taxon>Betaproteobacteria</taxon>
        <taxon>Nitrosomonadales</taxon>
        <taxon>Methylophilaceae</taxon>
        <taxon>Methylophilus</taxon>
    </lineage>
</organism>
<accession>A0A5B8CSV2</accession>
<dbReference type="OrthoDB" id="1492801at2"/>
<dbReference type="InterPro" id="IPR013750">
    <property type="entry name" value="GHMP_kinase_C_dom"/>
</dbReference>
<dbReference type="InterPro" id="IPR014721">
    <property type="entry name" value="Ribsml_uS5_D2-typ_fold_subgr"/>
</dbReference>
<reference evidence="6" key="1">
    <citation type="journal article" date="2019" name="ISME J.">
        <title>Evolution in action: habitat transition from sediment to the pelagial leads to genome streamlining in Methylophilaceae.</title>
        <authorList>
            <person name="Salcher M."/>
            <person name="Schaefle D."/>
            <person name="Kaspar M."/>
            <person name="Neuenschwander S.M."/>
            <person name="Ghai R."/>
        </authorList>
    </citation>
    <scope>NUCLEOTIDE SEQUENCE [LARGE SCALE GENOMIC DNA]</scope>
    <source>
        <strain evidence="6">MMS-M-51</strain>
    </source>
</reference>
<evidence type="ECO:0000259" key="3">
    <source>
        <dbReference type="Pfam" id="PF00288"/>
    </source>
</evidence>
<dbReference type="InterPro" id="IPR004422">
    <property type="entry name" value="RFAP_synthase"/>
</dbReference>
<keyword evidence="6" id="KW-1185">Reference proteome</keyword>
<evidence type="ECO:0000256" key="2">
    <source>
        <dbReference type="ARBA" id="ARBA00022777"/>
    </source>
</evidence>
<evidence type="ECO:0000313" key="6">
    <source>
        <dbReference type="Proteomes" id="UP000311008"/>
    </source>
</evidence>
<dbReference type="SUPFAM" id="SSF54211">
    <property type="entry name" value="Ribosomal protein S5 domain 2-like"/>
    <property type="match status" value="1"/>
</dbReference>
<dbReference type="InterPro" id="IPR006204">
    <property type="entry name" value="GHMP_kinase_N_dom"/>
</dbReference>
<evidence type="ECO:0000256" key="1">
    <source>
        <dbReference type="ARBA" id="ARBA00022679"/>
    </source>
</evidence>
<gene>
    <name evidence="5" type="ORF">FIU01_06595</name>
</gene>
<dbReference type="PANTHER" id="PTHR20861:SF6">
    <property type="entry name" value="BETA-RIBOFURANOSYLPHENOL 5'-PHOSPHATE SYNTHASE"/>
    <property type="match status" value="1"/>
</dbReference>
<feature type="domain" description="GHMP kinase C-terminal" evidence="4">
    <location>
        <begin position="214"/>
        <end position="293"/>
    </location>
</feature>
<dbReference type="InterPro" id="IPR020568">
    <property type="entry name" value="Ribosomal_Su5_D2-typ_SF"/>
</dbReference>
<dbReference type="Gene3D" id="3.30.230.10">
    <property type="match status" value="1"/>
</dbReference>
<dbReference type="Pfam" id="PF08544">
    <property type="entry name" value="GHMP_kinases_C"/>
    <property type="match status" value="1"/>
</dbReference>
<proteinExistence type="predicted"/>
<keyword evidence="1" id="KW-0808">Transferase</keyword>
<sequence length="324" mass="33998">MKAVIPAADQVRVTTYGRLHLGFFNLSNQLQRQFGSVGVAIDAFKTVVNARFGPPQQALDPWAAAILQRHVSATQTDTLLDVAIPQAIPRHGGLGSGTQMALALGAAVNGLLGHSIDPAEIAAIHQRGARSGIGIATFTHGGLVVDGGRAAHTVVPPMLAQQAFPADWHFLLITDSSHHGLHGQGEKTAFKQLVPPSVAATQAIQQQLLSQGLPALIEHDFAAFSEFLGALQRYNADYFSPAQGGAYASQAVGEILNRLIKQGYVGAGQSSWGPTGFVLLPSRQVAVDLQMQLLANYAGHAALGFLVTAAMNQSAQIDIKVASA</sequence>
<dbReference type="EMBL" id="CP040946">
    <property type="protein sequence ID" value="QDC44220.1"/>
    <property type="molecule type" value="Genomic_DNA"/>
</dbReference>
<dbReference type="GO" id="GO:0005524">
    <property type="term" value="F:ATP binding"/>
    <property type="evidence" value="ECO:0007669"/>
    <property type="project" value="InterPro"/>
</dbReference>
<dbReference type="Pfam" id="PF00288">
    <property type="entry name" value="GHMP_kinases_N"/>
    <property type="match status" value="1"/>
</dbReference>
<dbReference type="PIRSF" id="PIRSF004884">
    <property type="entry name" value="Sugar_kin_arch"/>
    <property type="match status" value="1"/>
</dbReference>
<dbReference type="KEGG" id="mmec:FIU01_06595"/>
<dbReference type="PANTHER" id="PTHR20861">
    <property type="entry name" value="HOMOSERINE/4-DIPHOSPHOCYTIDYL-2-C-METHYL-D-ERYTHRITOL KINASE"/>
    <property type="match status" value="1"/>
</dbReference>
<name>A0A5B8CSV2_9PROT</name>
<dbReference type="Proteomes" id="UP000311008">
    <property type="component" value="Chromosome"/>
</dbReference>